<feature type="non-terminal residue" evidence="9">
    <location>
        <position position="435"/>
    </location>
</feature>
<sequence length="435" mass="47403">MDASSIITQVSRDDEQLNNYGSASGSVYVPGGQQNDGDGTPVSGSTPLGSKKSSGSGGFLRSLLCCWRGGRGKGPPGGNGTNSIDGRASPPLLVMSDHTARPLLPPVRHQDMHKKCMVIDLDETLVHSSFKPINNADFVVPVEIDGAVHQVYVLKRPHVDEFLRRCGELYECVLFTASLAKYADPVADLLDRWGVFRARLFRDSCVFHRGNYVKDLNSLGRDLRRVVIVDNSPASYIFHPDNAVPVASWFDDMTDSELLDLIPFFEKLSKRPPDPRGVPATPGAGGWRYTRVPTHDPLGPFDPDVLVLPDTGGVPATPGAGGRRYTRVPTHDPLGPFDPDVLVLPDTGGVPATPGAGGRRYTRVPTHDPLGHCDPVVLVLPDTRVVHATPSLTLLETLIKKGANFVLSANFALWLIRTLFVPIIRFRYLVRKWSV</sequence>
<evidence type="ECO:0000256" key="5">
    <source>
        <dbReference type="PIRSR" id="PIRSR640078-3"/>
    </source>
</evidence>
<evidence type="ECO:0000313" key="9">
    <source>
        <dbReference type="EMBL" id="CAH0726427.1"/>
    </source>
</evidence>
<dbReference type="PANTHER" id="PTHR12210">
    <property type="entry name" value="DULLARD PROTEIN PHOSPHATASE"/>
    <property type="match status" value="1"/>
</dbReference>
<evidence type="ECO:0000313" key="10">
    <source>
        <dbReference type="Proteomes" id="UP000838878"/>
    </source>
</evidence>
<keyword evidence="2" id="KW-0378">Hydrolase</keyword>
<dbReference type="InterPro" id="IPR023214">
    <property type="entry name" value="HAD_sf"/>
</dbReference>
<protein>
    <recommendedName>
        <fullName evidence="1">protein-serine/threonine phosphatase</fullName>
        <ecNumber evidence="1">3.1.3.16</ecNumber>
    </recommendedName>
</protein>
<evidence type="ECO:0000256" key="7">
    <source>
        <dbReference type="SAM" id="Phobius"/>
    </source>
</evidence>
<dbReference type="CDD" id="cd07521">
    <property type="entry name" value="HAD_FCP1-like"/>
    <property type="match status" value="1"/>
</dbReference>
<evidence type="ECO:0000256" key="4">
    <source>
        <dbReference type="PIRSR" id="PIRSR640078-1"/>
    </source>
</evidence>
<feature type="site" description="Transition state stabilizer" evidence="5">
    <location>
        <position position="214"/>
    </location>
</feature>
<keyword evidence="7" id="KW-1133">Transmembrane helix</keyword>
<feature type="active site" description="Proton donor" evidence="4">
    <location>
        <position position="122"/>
    </location>
</feature>
<evidence type="ECO:0000256" key="6">
    <source>
        <dbReference type="SAM" id="MobiDB-lite"/>
    </source>
</evidence>
<evidence type="ECO:0000256" key="1">
    <source>
        <dbReference type="ARBA" id="ARBA00013081"/>
    </source>
</evidence>
<reference evidence="9" key="1">
    <citation type="submission" date="2021-12" db="EMBL/GenBank/DDBJ databases">
        <authorList>
            <person name="Martin H S."/>
        </authorList>
    </citation>
    <scope>NUCLEOTIDE SEQUENCE</scope>
</reference>
<dbReference type="SUPFAM" id="SSF56784">
    <property type="entry name" value="HAD-like"/>
    <property type="match status" value="1"/>
</dbReference>
<feature type="active site" description="4-aspartylphosphate intermediate" evidence="4">
    <location>
        <position position="120"/>
    </location>
</feature>
<evidence type="ECO:0000259" key="8">
    <source>
        <dbReference type="SMART" id="SM00577"/>
    </source>
</evidence>
<dbReference type="Gene3D" id="3.40.50.1000">
    <property type="entry name" value="HAD superfamily/HAD-like"/>
    <property type="match status" value="1"/>
</dbReference>
<gene>
    <name evidence="9" type="ORF">BINO364_LOCUS11887</name>
</gene>
<proteinExistence type="predicted"/>
<keyword evidence="7" id="KW-0812">Transmembrane</keyword>
<dbReference type="OrthoDB" id="277011at2759"/>
<dbReference type="InterPro" id="IPR011948">
    <property type="entry name" value="Dullard_phosphatase"/>
</dbReference>
<dbReference type="NCBIfam" id="TIGR02251">
    <property type="entry name" value="HIF-SF_euk"/>
    <property type="match status" value="1"/>
</dbReference>
<dbReference type="SMART" id="SM00577">
    <property type="entry name" value="CPDc"/>
    <property type="match status" value="1"/>
</dbReference>
<comment type="catalytic activity">
    <reaction evidence="3">
        <text>O-phospho-L-seryl-[protein] + H2O = L-seryl-[protein] + phosphate</text>
        <dbReference type="Rhea" id="RHEA:20629"/>
        <dbReference type="Rhea" id="RHEA-COMP:9863"/>
        <dbReference type="Rhea" id="RHEA-COMP:11604"/>
        <dbReference type="ChEBI" id="CHEBI:15377"/>
        <dbReference type="ChEBI" id="CHEBI:29999"/>
        <dbReference type="ChEBI" id="CHEBI:43474"/>
        <dbReference type="ChEBI" id="CHEBI:83421"/>
        <dbReference type="EC" id="3.1.3.16"/>
    </reaction>
</comment>
<dbReference type="EC" id="3.1.3.16" evidence="1"/>
<accession>A0A8J9UV62</accession>
<dbReference type="InterPro" id="IPR050365">
    <property type="entry name" value="TIM50"/>
</dbReference>
<feature type="region of interest" description="Disordered" evidence="6">
    <location>
        <begin position="1"/>
        <end position="57"/>
    </location>
</feature>
<name>A0A8J9UV62_9NEOP</name>
<feature type="compositionally biased region" description="Polar residues" evidence="6">
    <location>
        <begin position="1"/>
        <end position="10"/>
    </location>
</feature>
<feature type="transmembrane region" description="Helical" evidence="7">
    <location>
        <begin position="405"/>
        <end position="424"/>
    </location>
</feature>
<dbReference type="InterPro" id="IPR036412">
    <property type="entry name" value="HAD-like_sf"/>
</dbReference>
<dbReference type="InterPro" id="IPR040078">
    <property type="entry name" value="RNA_Pol_CTD_Phosphatase"/>
</dbReference>
<dbReference type="AlphaFoldDB" id="A0A8J9UV62"/>
<evidence type="ECO:0000256" key="3">
    <source>
        <dbReference type="ARBA" id="ARBA00047761"/>
    </source>
</evidence>
<dbReference type="SFLD" id="SFLDS00003">
    <property type="entry name" value="Haloacid_Dehalogenase"/>
    <property type="match status" value="1"/>
</dbReference>
<dbReference type="InterPro" id="IPR004274">
    <property type="entry name" value="FCP1_dom"/>
</dbReference>
<feature type="domain" description="FCP1 homology" evidence="8">
    <location>
        <begin position="113"/>
        <end position="256"/>
    </location>
</feature>
<feature type="compositionally biased region" description="Low complexity" evidence="6">
    <location>
        <begin position="43"/>
        <end position="57"/>
    </location>
</feature>
<dbReference type="Proteomes" id="UP000838878">
    <property type="component" value="Chromosome 6"/>
</dbReference>
<dbReference type="EMBL" id="OV170226">
    <property type="protein sequence ID" value="CAH0726427.1"/>
    <property type="molecule type" value="Genomic_DNA"/>
</dbReference>
<organism evidence="9 10">
    <name type="scientific">Brenthis ino</name>
    <name type="common">lesser marbled fritillary</name>
    <dbReference type="NCBI Taxonomy" id="405034"/>
    <lineage>
        <taxon>Eukaryota</taxon>
        <taxon>Metazoa</taxon>
        <taxon>Ecdysozoa</taxon>
        <taxon>Arthropoda</taxon>
        <taxon>Hexapoda</taxon>
        <taxon>Insecta</taxon>
        <taxon>Pterygota</taxon>
        <taxon>Neoptera</taxon>
        <taxon>Endopterygota</taxon>
        <taxon>Lepidoptera</taxon>
        <taxon>Glossata</taxon>
        <taxon>Ditrysia</taxon>
        <taxon>Papilionoidea</taxon>
        <taxon>Nymphalidae</taxon>
        <taxon>Heliconiinae</taxon>
        <taxon>Argynnini</taxon>
        <taxon>Brenthis</taxon>
    </lineage>
</organism>
<keyword evidence="7" id="KW-0472">Membrane</keyword>
<keyword evidence="10" id="KW-1185">Reference proteome</keyword>
<dbReference type="Pfam" id="PF03031">
    <property type="entry name" value="NIF"/>
    <property type="match status" value="1"/>
</dbReference>
<dbReference type="GO" id="GO:0008420">
    <property type="term" value="F:RNA polymerase II CTD heptapeptide repeat phosphatase activity"/>
    <property type="evidence" value="ECO:0007669"/>
    <property type="project" value="InterPro"/>
</dbReference>
<evidence type="ECO:0000256" key="2">
    <source>
        <dbReference type="ARBA" id="ARBA00022801"/>
    </source>
</evidence>
<dbReference type="SFLD" id="SFLDG01124">
    <property type="entry name" value="C0.1:_RNA_Pol_CTD_Phosphatase"/>
    <property type="match status" value="1"/>
</dbReference>
<dbReference type="FunFam" id="3.40.50.1000:FF:000013">
    <property type="entry name" value="Carboxy-terminal domain RNA polymerase II polypeptide A small"/>
    <property type="match status" value="1"/>
</dbReference>
<feature type="site" description="Transition state stabilizer" evidence="5">
    <location>
        <position position="176"/>
    </location>
</feature>